<evidence type="ECO:0000313" key="2">
    <source>
        <dbReference type="EMBL" id="OGL78891.1"/>
    </source>
</evidence>
<feature type="domain" description="PEGA" evidence="1">
    <location>
        <begin position="44"/>
        <end position="105"/>
    </location>
</feature>
<protein>
    <recommendedName>
        <fullName evidence="1">PEGA domain-containing protein</fullName>
    </recommendedName>
</protein>
<reference evidence="2 3" key="1">
    <citation type="journal article" date="2016" name="Nat. Commun.">
        <title>Thousands of microbial genomes shed light on interconnected biogeochemical processes in an aquifer system.</title>
        <authorList>
            <person name="Anantharaman K."/>
            <person name="Brown C.T."/>
            <person name="Hug L.A."/>
            <person name="Sharon I."/>
            <person name="Castelle C.J."/>
            <person name="Probst A.J."/>
            <person name="Thomas B.C."/>
            <person name="Singh A."/>
            <person name="Wilkins M.J."/>
            <person name="Karaoz U."/>
            <person name="Brodie E.L."/>
            <person name="Williams K.H."/>
            <person name="Hubbard S.S."/>
            <person name="Banfield J.F."/>
        </authorList>
    </citation>
    <scope>NUCLEOTIDE SEQUENCE [LARGE SCALE GENOMIC DNA]</scope>
</reference>
<dbReference type="InterPro" id="IPR013229">
    <property type="entry name" value="PEGA"/>
</dbReference>
<comment type="caution">
    <text evidence="2">The sequence shown here is derived from an EMBL/GenBank/DDBJ whole genome shotgun (WGS) entry which is preliminary data.</text>
</comment>
<dbReference type="EMBL" id="MGEF01000022">
    <property type="protein sequence ID" value="OGL78891.1"/>
    <property type="molecule type" value="Genomic_DNA"/>
</dbReference>
<gene>
    <name evidence="2" type="ORF">A3J43_00935</name>
</gene>
<dbReference type="Proteomes" id="UP000176604">
    <property type="component" value="Unassembled WGS sequence"/>
</dbReference>
<organism evidence="2 3">
    <name type="scientific">Candidatus Uhrbacteria bacterium RIFCSPHIGHO2_12_FULL_54_23</name>
    <dbReference type="NCBI Taxonomy" id="1802397"/>
    <lineage>
        <taxon>Bacteria</taxon>
        <taxon>Candidatus Uhriibacteriota</taxon>
    </lineage>
</organism>
<dbReference type="AlphaFoldDB" id="A0A1F7UKT7"/>
<dbReference type="Pfam" id="PF08308">
    <property type="entry name" value="PEGA"/>
    <property type="match status" value="1"/>
</dbReference>
<evidence type="ECO:0000313" key="3">
    <source>
        <dbReference type="Proteomes" id="UP000176604"/>
    </source>
</evidence>
<dbReference type="STRING" id="1802397.A3J43_00935"/>
<name>A0A1F7UKT7_9BACT</name>
<evidence type="ECO:0000259" key="1">
    <source>
        <dbReference type="Pfam" id="PF08308"/>
    </source>
</evidence>
<sequence>MKDTMRKAVSWIFIGAFCTAAPLLLLSALGYRYNLKRNAIQPTGALSLISIPKGASVTLNGVLQQGTTPLRLTQLAPGNYTVEATKEGYHGWRRQITIAAGTHTVFATLRFFPTAAPVAVEGFPPADRLIWNRGGSSWIVLSARGEEGKLLTAHLLAPGIPPLVLEGPLHAAAPAPHDLALAVLHGDPLRLTLIFLSLTESFPTRTLQVRDTVQGVTWIGSNEIMTWDHEALETRALDGAVRARSKIPGLVSATADRGRIILLAAAQTPLTLRVLAGKSITDDFAPLTATEFSRASLIVPGAPEDLVGVLDPLASAFTLLPQGAVPQRILQPGLTRVQWDSGHAVWFMASEHELQRASWERTLAPDVTLLTRTSESITSHLFVPDLDAVFYTTPSRLAFVHLDPSVDQEPHTLYEESAMEIAGADPTHSRLYLKIGEQLFSYALQTP</sequence>
<proteinExistence type="predicted"/>
<accession>A0A1F7UKT7</accession>